<protein>
    <recommendedName>
        <fullName evidence="5">DUF3887 domain-containing protein</fullName>
    </recommendedName>
</protein>
<keyword evidence="1" id="KW-0175">Coiled coil</keyword>
<dbReference type="AlphaFoldDB" id="A0A1I4P086"/>
<evidence type="ECO:0000313" key="3">
    <source>
        <dbReference type="EMBL" id="SFM21085.1"/>
    </source>
</evidence>
<feature type="signal peptide" evidence="2">
    <location>
        <begin position="1"/>
        <end position="21"/>
    </location>
</feature>
<evidence type="ECO:0000256" key="1">
    <source>
        <dbReference type="SAM" id="Coils"/>
    </source>
</evidence>
<evidence type="ECO:0000313" key="4">
    <source>
        <dbReference type="Proteomes" id="UP000199144"/>
    </source>
</evidence>
<reference evidence="3 4" key="1">
    <citation type="submission" date="2016-10" db="EMBL/GenBank/DDBJ databases">
        <authorList>
            <person name="de Groot N.N."/>
        </authorList>
    </citation>
    <scope>NUCLEOTIDE SEQUENCE [LARGE SCALE GENOMIC DNA]</scope>
    <source>
        <strain evidence="3 4">DSM 15283</strain>
    </source>
</reference>
<sequence length="141" mass="16131">MLRMLALALSLSLCLTTPSAAQTNQRTLFNERVAQFNELIMGGKLGTALSHVRSELELDEEEIAALNENLQNLYEGDFVGHATVRSETLKGGFRQEMIGYWTEKGEYFYVYFLLHTRETGGNRDVLEFRYGTDFNELYALF</sequence>
<keyword evidence="2" id="KW-0732">Signal</keyword>
<feature type="chain" id="PRO_5011624561" description="DUF3887 domain-containing protein" evidence="2">
    <location>
        <begin position="22"/>
        <end position="141"/>
    </location>
</feature>
<dbReference type="Proteomes" id="UP000199144">
    <property type="component" value="Unassembled WGS sequence"/>
</dbReference>
<accession>A0A1I4P086</accession>
<evidence type="ECO:0000256" key="2">
    <source>
        <dbReference type="SAM" id="SignalP"/>
    </source>
</evidence>
<dbReference type="EMBL" id="FOTQ01000005">
    <property type="protein sequence ID" value="SFM21085.1"/>
    <property type="molecule type" value="Genomic_DNA"/>
</dbReference>
<gene>
    <name evidence="3" type="ORF">SAMN04488042_10516</name>
</gene>
<name>A0A1I4P086_9RHOB</name>
<proteinExistence type="predicted"/>
<dbReference type="STRING" id="254406.SAMN04488042_10516"/>
<keyword evidence="4" id="KW-1185">Reference proteome</keyword>
<organism evidence="3 4">
    <name type="scientific">Shimia aestuarii</name>
    <dbReference type="NCBI Taxonomy" id="254406"/>
    <lineage>
        <taxon>Bacteria</taxon>
        <taxon>Pseudomonadati</taxon>
        <taxon>Pseudomonadota</taxon>
        <taxon>Alphaproteobacteria</taxon>
        <taxon>Rhodobacterales</taxon>
        <taxon>Roseobacteraceae</taxon>
    </lineage>
</organism>
<evidence type="ECO:0008006" key="5">
    <source>
        <dbReference type="Google" id="ProtNLM"/>
    </source>
</evidence>
<feature type="coiled-coil region" evidence="1">
    <location>
        <begin position="49"/>
        <end position="76"/>
    </location>
</feature>